<feature type="region of interest" description="Disordered" evidence="1">
    <location>
        <begin position="240"/>
        <end position="267"/>
    </location>
</feature>
<accession>A0A438EZA6</accession>
<comment type="caution">
    <text evidence="2">The sequence shown here is derived from an EMBL/GenBank/DDBJ whole genome shotgun (WGS) entry which is preliminary data.</text>
</comment>
<evidence type="ECO:0000256" key="1">
    <source>
        <dbReference type="SAM" id="MobiDB-lite"/>
    </source>
</evidence>
<evidence type="ECO:0000313" key="2">
    <source>
        <dbReference type="EMBL" id="RVW53064.1"/>
    </source>
</evidence>
<feature type="compositionally biased region" description="Basic residues" evidence="1">
    <location>
        <begin position="256"/>
        <end position="267"/>
    </location>
</feature>
<organism evidence="2 3">
    <name type="scientific">Vitis vinifera</name>
    <name type="common">Grape</name>
    <dbReference type="NCBI Taxonomy" id="29760"/>
    <lineage>
        <taxon>Eukaryota</taxon>
        <taxon>Viridiplantae</taxon>
        <taxon>Streptophyta</taxon>
        <taxon>Embryophyta</taxon>
        <taxon>Tracheophyta</taxon>
        <taxon>Spermatophyta</taxon>
        <taxon>Magnoliopsida</taxon>
        <taxon>eudicotyledons</taxon>
        <taxon>Gunneridae</taxon>
        <taxon>Pentapetalae</taxon>
        <taxon>rosids</taxon>
        <taxon>Vitales</taxon>
        <taxon>Vitaceae</taxon>
        <taxon>Viteae</taxon>
        <taxon>Vitis</taxon>
    </lineage>
</organism>
<dbReference type="EMBL" id="QGNW01001159">
    <property type="protein sequence ID" value="RVW53064.1"/>
    <property type="molecule type" value="Genomic_DNA"/>
</dbReference>
<gene>
    <name evidence="2" type="ORF">CK203_072733</name>
</gene>
<proteinExistence type="predicted"/>
<dbReference type="AlphaFoldDB" id="A0A438EZA6"/>
<reference evidence="2 3" key="1">
    <citation type="journal article" date="2018" name="PLoS Genet.">
        <title>Population sequencing reveals clonal diversity and ancestral inbreeding in the grapevine cultivar Chardonnay.</title>
        <authorList>
            <person name="Roach M.J."/>
            <person name="Johnson D.L."/>
            <person name="Bohlmann J."/>
            <person name="van Vuuren H.J."/>
            <person name="Jones S.J."/>
            <person name="Pretorius I.S."/>
            <person name="Schmidt S.A."/>
            <person name="Borneman A.R."/>
        </authorList>
    </citation>
    <scope>NUCLEOTIDE SEQUENCE [LARGE SCALE GENOMIC DNA]</scope>
    <source>
        <strain evidence="3">cv. Chardonnay</strain>
        <tissue evidence="2">Leaf</tissue>
    </source>
</reference>
<sequence length="550" mass="60351">MMTLGGGRAIITLRAVDRDRVAERGPWQVVVITFRIGEARRVYSCGNPDEVNPDENVCHASSGDVCHVWGGVPTMPPFKLPILPEQKWVILRRIFIQYGSGANGVQRPKPAFQFGPLPAGVGDQPAGLNQGGCQGPCAGERLMGGFRDTFGQAIRSQPIVEGPRQDKRGKLVEWVEKASFDCLNRLYEIAAADRSCDMLLSAQNLHLPFYASVRKADARTRKARLNNREEKRKEGFLWKAPGGKRFASSPPTGAPAKKKKKVSNKGKKVNLPTLSKEFVRPPITYEKEVTIKEPENPLPPSISSGLGHLAGLNHLRPSMSAAGRLALLAEETASINQPDSPYPDVDTTEAICAEVLPLMVTPMEEMGAENQSLPSGRPSLLALVPVKEPASKRSRSARNLKFGLIGRLQDRFQETIEVSCLSVQDDHPEGSETEMAIETPAVPVVVPDEGGSLLMMRLASLLALLAMQSWKRIETDSTRLGCCHAFSKNLVSGLRDMTQQHDLFTDLLRTTDYMKAFASQRKNNENQLRLRLDEAEASLSTAWGTTRLSG</sequence>
<name>A0A438EZA6_VITVI</name>
<evidence type="ECO:0000313" key="3">
    <source>
        <dbReference type="Proteomes" id="UP000288805"/>
    </source>
</evidence>
<dbReference type="Proteomes" id="UP000288805">
    <property type="component" value="Unassembled WGS sequence"/>
</dbReference>
<protein>
    <submittedName>
        <fullName evidence="2">Uncharacterized protein</fullName>
    </submittedName>
</protein>